<dbReference type="Gene3D" id="3.40.50.300">
    <property type="entry name" value="P-loop containing nucleotide triphosphate hydrolases"/>
    <property type="match status" value="1"/>
</dbReference>
<keyword evidence="6" id="KW-1185">Reference proteome</keyword>
<sequence>MLKSYRLNKEKGKALGRFDPNDTGGFASKEDIQEEFEHMERNLRELQDKLFASKTNGVLVLFQGMDCSGKDGVIKKVLSNLNPQGFRAESFKKPTPEESSHDFLWRSHKVVSAKGSITAFNRSYYEDVLITRVHGTIEDDEAESRLSHIRHFEKLLADSGVLLIKIFLHISPEFQLEKIRERLNDPEKLWKFDPSDLEERRYWDQYAAAYEEVFRRTSVKHSPWYVVPANNRWFRDYLVLRIILRSMEKLDLAYPKPAIDVQALLNEYGQEGEKNPTKS</sequence>
<keyword evidence="2 5" id="KW-0418">Kinase</keyword>
<dbReference type="PANTHER" id="PTHR34383">
    <property type="entry name" value="POLYPHOSPHATE:AMP PHOSPHOTRANSFERASE-RELATED"/>
    <property type="match status" value="1"/>
</dbReference>
<dbReference type="InterPro" id="IPR016898">
    <property type="entry name" value="Polyphosphate_phosphotransfera"/>
</dbReference>
<accession>A0ABV5W1G5</accession>
<evidence type="ECO:0000256" key="2">
    <source>
        <dbReference type="ARBA" id="ARBA00022777"/>
    </source>
</evidence>
<dbReference type="PANTHER" id="PTHR34383:SF3">
    <property type="entry name" value="POLYPHOSPHATE:AMP PHOSPHOTRANSFERASE"/>
    <property type="match status" value="1"/>
</dbReference>
<keyword evidence="3" id="KW-0175">Coiled coil</keyword>
<dbReference type="PIRSF" id="PIRSF028756">
    <property type="entry name" value="PPK2_prd"/>
    <property type="match status" value="1"/>
</dbReference>
<gene>
    <name evidence="5" type="ORF">ACFFNY_22815</name>
</gene>
<dbReference type="InterPro" id="IPR022488">
    <property type="entry name" value="PPK2-related"/>
</dbReference>
<feature type="coiled-coil region" evidence="3">
    <location>
        <begin position="29"/>
        <end position="56"/>
    </location>
</feature>
<dbReference type="Pfam" id="PF03976">
    <property type="entry name" value="PPK2"/>
    <property type="match status" value="1"/>
</dbReference>
<dbReference type="RefSeq" id="WP_344916179.1">
    <property type="nucleotide sequence ID" value="NZ_BAAAYO010000018.1"/>
</dbReference>
<organism evidence="5 6">
    <name type="scientific">Paenibacillus hodogayensis</name>
    <dbReference type="NCBI Taxonomy" id="279208"/>
    <lineage>
        <taxon>Bacteria</taxon>
        <taxon>Bacillati</taxon>
        <taxon>Bacillota</taxon>
        <taxon>Bacilli</taxon>
        <taxon>Bacillales</taxon>
        <taxon>Paenibacillaceae</taxon>
        <taxon>Paenibacillus</taxon>
    </lineage>
</organism>
<dbReference type="Proteomes" id="UP001589619">
    <property type="component" value="Unassembled WGS sequence"/>
</dbReference>
<evidence type="ECO:0000256" key="1">
    <source>
        <dbReference type="ARBA" id="ARBA00022679"/>
    </source>
</evidence>
<evidence type="ECO:0000256" key="3">
    <source>
        <dbReference type="SAM" id="Coils"/>
    </source>
</evidence>
<dbReference type="InterPro" id="IPR022300">
    <property type="entry name" value="PPK2-rel_1"/>
</dbReference>
<dbReference type="SUPFAM" id="SSF52540">
    <property type="entry name" value="P-loop containing nucleoside triphosphate hydrolases"/>
    <property type="match status" value="1"/>
</dbReference>
<reference evidence="5 6" key="1">
    <citation type="submission" date="2024-09" db="EMBL/GenBank/DDBJ databases">
        <authorList>
            <person name="Sun Q."/>
            <person name="Mori K."/>
        </authorList>
    </citation>
    <scope>NUCLEOTIDE SEQUENCE [LARGE SCALE GENOMIC DNA]</scope>
    <source>
        <strain evidence="5 6">JCM 12520</strain>
    </source>
</reference>
<feature type="domain" description="Polyphosphate kinase-2-related" evidence="4">
    <location>
        <begin position="28"/>
        <end position="249"/>
    </location>
</feature>
<protein>
    <submittedName>
        <fullName evidence="5">PPK2 family polyphosphate kinase</fullName>
    </submittedName>
</protein>
<keyword evidence="1" id="KW-0808">Transferase</keyword>
<evidence type="ECO:0000259" key="4">
    <source>
        <dbReference type="Pfam" id="PF03976"/>
    </source>
</evidence>
<comment type="caution">
    <text evidence="5">The sequence shown here is derived from an EMBL/GenBank/DDBJ whole genome shotgun (WGS) entry which is preliminary data.</text>
</comment>
<dbReference type="GO" id="GO:0016301">
    <property type="term" value="F:kinase activity"/>
    <property type="evidence" value="ECO:0007669"/>
    <property type="project" value="UniProtKB-KW"/>
</dbReference>
<dbReference type="EMBL" id="JBHMAG010000015">
    <property type="protein sequence ID" value="MFB9754413.1"/>
    <property type="molecule type" value="Genomic_DNA"/>
</dbReference>
<evidence type="ECO:0000313" key="6">
    <source>
        <dbReference type="Proteomes" id="UP001589619"/>
    </source>
</evidence>
<name>A0ABV5W1G5_9BACL</name>
<proteinExistence type="predicted"/>
<dbReference type="InterPro" id="IPR027417">
    <property type="entry name" value="P-loop_NTPase"/>
</dbReference>
<dbReference type="NCBIfam" id="TIGR03709">
    <property type="entry name" value="PPK2_rel_1"/>
    <property type="match status" value="1"/>
</dbReference>
<evidence type="ECO:0000313" key="5">
    <source>
        <dbReference type="EMBL" id="MFB9754413.1"/>
    </source>
</evidence>